<evidence type="ECO:0000313" key="6">
    <source>
        <dbReference type="EMBL" id="UPV75318.1"/>
    </source>
</evidence>
<dbReference type="Proteomes" id="UP000830729">
    <property type="component" value="Chromosome"/>
</dbReference>
<evidence type="ECO:0000256" key="2">
    <source>
        <dbReference type="ARBA" id="ARBA00023125"/>
    </source>
</evidence>
<organism evidence="6 7">
    <name type="scientific">Halorussus limi</name>
    <dbReference type="NCBI Taxonomy" id="2938695"/>
    <lineage>
        <taxon>Archaea</taxon>
        <taxon>Methanobacteriati</taxon>
        <taxon>Methanobacteriota</taxon>
        <taxon>Stenosarchaea group</taxon>
        <taxon>Halobacteria</taxon>
        <taxon>Halobacteriales</taxon>
        <taxon>Haladaptataceae</taxon>
        <taxon>Halorussus</taxon>
    </lineage>
</organism>
<dbReference type="SUPFAM" id="SSF56349">
    <property type="entry name" value="DNA breaking-rejoining enzymes"/>
    <property type="match status" value="1"/>
</dbReference>
<evidence type="ECO:0000256" key="4">
    <source>
        <dbReference type="SAM" id="MobiDB-lite"/>
    </source>
</evidence>
<feature type="domain" description="Tyr recombinase" evidence="5">
    <location>
        <begin position="191"/>
        <end position="370"/>
    </location>
</feature>
<reference evidence="6 7" key="1">
    <citation type="submission" date="2022-04" db="EMBL/GenBank/DDBJ databases">
        <title>Diverse halophilic archaea isolated from saline environments.</title>
        <authorList>
            <person name="Cui H.-L."/>
        </authorList>
    </citation>
    <scope>NUCLEOTIDE SEQUENCE [LARGE SCALE GENOMIC DNA]</scope>
    <source>
        <strain evidence="6 7">XZYJT49</strain>
    </source>
</reference>
<dbReference type="InterPro" id="IPR011010">
    <property type="entry name" value="DNA_brk_join_enz"/>
</dbReference>
<sequence>MAEKSPTIDGIPVVNRPTRARLNDRQLVDYEEHKTSLIKWLRHFGKEPEKAEGYARTTVRQVAQKADKFYRWVWDDREGYTTEVGSDDAERYVTSLIYAESEYSNGHMASTQKCLQRLFKWRRHELGDEIEWEPTHTFSQSATQARDYLTIEERKQIREAALEYGSIPTYNGLTPTERDEWKVHLAQRFEKPKSEVTKAEWDRANGWKIPSMVWTSLDAGLRPIEVGRATTQWVDTENAVLRIPKDESTKNRENWIVGVTDRTATALDRWLNERDLHDTYETTDALWLTREGNPYSSQSLIYVLHRLCDIAGIPTENRKMSWYAIRHSVGTYMTREEDLAAAQAQLRHKSPETTMRYDQTPVEDRKDALNRMG</sequence>
<dbReference type="PANTHER" id="PTHR30349:SF41">
    <property type="entry name" value="INTEGRASE_RECOMBINASE PROTEIN MJ0367-RELATED"/>
    <property type="match status" value="1"/>
</dbReference>
<dbReference type="EMBL" id="CP096659">
    <property type="protein sequence ID" value="UPV75318.1"/>
    <property type="molecule type" value="Genomic_DNA"/>
</dbReference>
<keyword evidence="7" id="KW-1185">Reference proteome</keyword>
<dbReference type="InterPro" id="IPR013762">
    <property type="entry name" value="Integrase-like_cat_sf"/>
</dbReference>
<dbReference type="RefSeq" id="WP_248651360.1">
    <property type="nucleotide sequence ID" value="NZ_CP096659.1"/>
</dbReference>
<feature type="compositionally biased region" description="Basic and acidic residues" evidence="4">
    <location>
        <begin position="362"/>
        <end position="373"/>
    </location>
</feature>
<dbReference type="GO" id="GO:0006310">
    <property type="term" value="P:DNA recombination"/>
    <property type="evidence" value="ECO:0007669"/>
    <property type="project" value="UniProtKB-KW"/>
</dbReference>
<dbReference type="CDD" id="cd00397">
    <property type="entry name" value="DNA_BRE_C"/>
    <property type="match status" value="1"/>
</dbReference>
<dbReference type="KEGG" id="halx:M0R89_04440"/>
<dbReference type="Gene3D" id="1.10.443.10">
    <property type="entry name" value="Intergrase catalytic core"/>
    <property type="match status" value="1"/>
</dbReference>
<dbReference type="PANTHER" id="PTHR30349">
    <property type="entry name" value="PHAGE INTEGRASE-RELATED"/>
    <property type="match status" value="1"/>
</dbReference>
<keyword evidence="3" id="KW-0233">DNA recombination</keyword>
<evidence type="ECO:0000313" key="7">
    <source>
        <dbReference type="Proteomes" id="UP000830729"/>
    </source>
</evidence>
<dbReference type="AlphaFoldDB" id="A0A8U0HWL5"/>
<feature type="region of interest" description="Disordered" evidence="4">
    <location>
        <begin position="350"/>
        <end position="373"/>
    </location>
</feature>
<dbReference type="Pfam" id="PF00589">
    <property type="entry name" value="Phage_integrase"/>
    <property type="match status" value="1"/>
</dbReference>
<dbReference type="InterPro" id="IPR050090">
    <property type="entry name" value="Tyrosine_recombinase_XerCD"/>
</dbReference>
<keyword evidence="2" id="KW-0238">DNA-binding</keyword>
<evidence type="ECO:0000256" key="1">
    <source>
        <dbReference type="ARBA" id="ARBA00022908"/>
    </source>
</evidence>
<dbReference type="GO" id="GO:0003677">
    <property type="term" value="F:DNA binding"/>
    <property type="evidence" value="ECO:0007669"/>
    <property type="project" value="UniProtKB-KW"/>
</dbReference>
<dbReference type="InterPro" id="IPR002104">
    <property type="entry name" value="Integrase_catalytic"/>
</dbReference>
<name>A0A8U0HWL5_9EURY</name>
<evidence type="ECO:0000259" key="5">
    <source>
        <dbReference type="PROSITE" id="PS51898"/>
    </source>
</evidence>
<accession>A0A8U0HWL5</accession>
<protein>
    <submittedName>
        <fullName evidence="6">Site-specific integrase</fullName>
    </submittedName>
</protein>
<keyword evidence="1" id="KW-0229">DNA integration</keyword>
<dbReference type="GeneID" id="72184421"/>
<dbReference type="PROSITE" id="PS51898">
    <property type="entry name" value="TYR_RECOMBINASE"/>
    <property type="match status" value="1"/>
</dbReference>
<proteinExistence type="predicted"/>
<evidence type="ECO:0000256" key="3">
    <source>
        <dbReference type="ARBA" id="ARBA00023172"/>
    </source>
</evidence>
<gene>
    <name evidence="6" type="ORF">M0R89_04440</name>
</gene>
<dbReference type="GO" id="GO:0015074">
    <property type="term" value="P:DNA integration"/>
    <property type="evidence" value="ECO:0007669"/>
    <property type="project" value="UniProtKB-KW"/>
</dbReference>